<feature type="transmembrane region" description="Helical" evidence="1">
    <location>
        <begin position="196"/>
        <end position="220"/>
    </location>
</feature>
<evidence type="ECO:0000313" key="4">
    <source>
        <dbReference type="Proteomes" id="UP001595696"/>
    </source>
</evidence>
<dbReference type="RefSeq" id="WP_378615379.1">
    <property type="nucleotide sequence ID" value="NZ_JBHSAX010000022.1"/>
</dbReference>
<protein>
    <submittedName>
        <fullName evidence="3">DUF1206 domain-containing protein</fullName>
    </submittedName>
</protein>
<keyword evidence="1" id="KW-0812">Transmembrane</keyword>
<dbReference type="InterPro" id="IPR009597">
    <property type="entry name" value="DUF1206"/>
</dbReference>
<feature type="domain" description="DUF1206" evidence="2">
    <location>
        <begin position="200"/>
        <end position="265"/>
    </location>
</feature>
<feature type="transmembrane region" description="Helical" evidence="1">
    <location>
        <begin position="240"/>
        <end position="260"/>
    </location>
</feature>
<keyword evidence="4" id="KW-1185">Reference proteome</keyword>
<reference evidence="4" key="1">
    <citation type="journal article" date="2019" name="Int. J. Syst. Evol. Microbiol.">
        <title>The Global Catalogue of Microorganisms (GCM) 10K type strain sequencing project: providing services to taxonomists for standard genome sequencing and annotation.</title>
        <authorList>
            <consortium name="The Broad Institute Genomics Platform"/>
            <consortium name="The Broad Institute Genome Sequencing Center for Infectious Disease"/>
            <person name="Wu L."/>
            <person name="Ma J."/>
        </authorList>
    </citation>
    <scope>NUCLEOTIDE SEQUENCE [LARGE SCALE GENOMIC DNA]</scope>
    <source>
        <strain evidence="4">CGMCC 4.7330</strain>
    </source>
</reference>
<feature type="transmembrane region" description="Helical" evidence="1">
    <location>
        <begin position="28"/>
        <end position="50"/>
    </location>
</feature>
<proteinExistence type="predicted"/>
<accession>A0ABV8E1U1</accession>
<dbReference type="Proteomes" id="UP001595696">
    <property type="component" value="Unassembled WGS sequence"/>
</dbReference>
<dbReference type="EMBL" id="JBHSAX010000022">
    <property type="protein sequence ID" value="MFC3965497.1"/>
    <property type="molecule type" value="Genomic_DNA"/>
</dbReference>
<keyword evidence="1" id="KW-1133">Transmembrane helix</keyword>
<evidence type="ECO:0000259" key="2">
    <source>
        <dbReference type="Pfam" id="PF06724"/>
    </source>
</evidence>
<evidence type="ECO:0000256" key="1">
    <source>
        <dbReference type="SAM" id="Phobius"/>
    </source>
</evidence>
<gene>
    <name evidence="3" type="ORF">ACFO0B_26200</name>
</gene>
<name>A0ABV8E1U1_9NOCA</name>
<feature type="domain" description="DUF1206" evidence="2">
    <location>
        <begin position="113"/>
        <end position="179"/>
    </location>
</feature>
<evidence type="ECO:0000313" key="3">
    <source>
        <dbReference type="EMBL" id="MFC3965497.1"/>
    </source>
</evidence>
<feature type="transmembrane region" description="Helical" evidence="1">
    <location>
        <begin position="157"/>
        <end position="175"/>
    </location>
</feature>
<keyword evidence="1" id="KW-0472">Membrane</keyword>
<feature type="transmembrane region" description="Helical" evidence="1">
    <location>
        <begin position="70"/>
        <end position="92"/>
    </location>
</feature>
<feature type="domain" description="DUF1206" evidence="2">
    <location>
        <begin position="26"/>
        <end position="92"/>
    </location>
</feature>
<sequence>MAITNTSTGSASRIAQNSTFERVARAGYVMSGIVHLLVGYIALRVAFGGGGTADQSGAMAEIAAAPGGKFVLWFAVVAFVLMALWRLAEAAFGSANKPDKNSREGEAFRRVKALGTAVIYLGLALTAFSFAKGGGSSSSGQNKGTTAKLMESTGGKALLIIAALVVLGVGAYYVYKGVTKKFLEDLDTNSQLAKRLGTTGYIAKGIAIAVIGGLIAWAVFDHDPSKASGLDGAFKTLGAQPFGQVLLVLAALGIAVYGLFNFFQAKHAKM</sequence>
<dbReference type="Pfam" id="PF06724">
    <property type="entry name" value="DUF1206"/>
    <property type="match status" value="3"/>
</dbReference>
<comment type="caution">
    <text evidence="3">The sequence shown here is derived from an EMBL/GenBank/DDBJ whole genome shotgun (WGS) entry which is preliminary data.</text>
</comment>
<organism evidence="3 4">
    <name type="scientific">Nocardia jiangsuensis</name>
    <dbReference type="NCBI Taxonomy" id="1691563"/>
    <lineage>
        <taxon>Bacteria</taxon>
        <taxon>Bacillati</taxon>
        <taxon>Actinomycetota</taxon>
        <taxon>Actinomycetes</taxon>
        <taxon>Mycobacteriales</taxon>
        <taxon>Nocardiaceae</taxon>
        <taxon>Nocardia</taxon>
    </lineage>
</organism>
<feature type="transmembrane region" description="Helical" evidence="1">
    <location>
        <begin position="113"/>
        <end position="131"/>
    </location>
</feature>